<dbReference type="AlphaFoldDB" id="A0A1T4W2N5"/>
<gene>
    <name evidence="2" type="ORF">SAMN02745130_00838</name>
</gene>
<evidence type="ECO:0000256" key="1">
    <source>
        <dbReference type="SAM" id="Phobius"/>
    </source>
</evidence>
<dbReference type="EMBL" id="FUYB01000003">
    <property type="protein sequence ID" value="SKA71409.1"/>
    <property type="molecule type" value="Genomic_DNA"/>
</dbReference>
<feature type="transmembrane region" description="Helical" evidence="1">
    <location>
        <begin position="21"/>
        <end position="44"/>
    </location>
</feature>
<organism evidence="2 3">
    <name type="scientific">Thiothrix eikelboomii</name>
    <dbReference type="NCBI Taxonomy" id="92487"/>
    <lineage>
        <taxon>Bacteria</taxon>
        <taxon>Pseudomonadati</taxon>
        <taxon>Pseudomonadota</taxon>
        <taxon>Gammaproteobacteria</taxon>
        <taxon>Thiotrichales</taxon>
        <taxon>Thiotrichaceae</taxon>
        <taxon>Thiothrix</taxon>
    </lineage>
</organism>
<evidence type="ECO:0000313" key="3">
    <source>
        <dbReference type="Proteomes" id="UP000190460"/>
    </source>
</evidence>
<dbReference type="RefSeq" id="WP_078921332.1">
    <property type="nucleotide sequence ID" value="NZ_FUYB01000003.1"/>
</dbReference>
<feature type="transmembrane region" description="Helical" evidence="1">
    <location>
        <begin position="64"/>
        <end position="82"/>
    </location>
</feature>
<proteinExistence type="predicted"/>
<sequence length="92" mass="10313">MGYSLNERLIIVLMHSWKAQAVAFVMVCVTLGTFLLVKQIANLLAQSVLISEVAQTATVFHAEWVASLVVLFAMLVGFSEVFQREWRRISQG</sequence>
<dbReference type="OrthoDB" id="9877085at2"/>
<keyword evidence="1" id="KW-1133">Transmembrane helix</keyword>
<keyword evidence="1" id="KW-0812">Transmembrane</keyword>
<evidence type="ECO:0000313" key="2">
    <source>
        <dbReference type="EMBL" id="SKA71409.1"/>
    </source>
</evidence>
<keyword evidence="1" id="KW-0472">Membrane</keyword>
<keyword evidence="3" id="KW-1185">Reference proteome</keyword>
<reference evidence="2 3" key="1">
    <citation type="submission" date="2017-02" db="EMBL/GenBank/DDBJ databases">
        <authorList>
            <person name="Peterson S.W."/>
        </authorList>
    </citation>
    <scope>NUCLEOTIDE SEQUENCE [LARGE SCALE GENOMIC DNA]</scope>
    <source>
        <strain evidence="2 3">ATCC 49788</strain>
    </source>
</reference>
<accession>A0A1T4W2N5</accession>
<dbReference type="Proteomes" id="UP000190460">
    <property type="component" value="Unassembled WGS sequence"/>
</dbReference>
<name>A0A1T4W2N5_9GAMM</name>
<protein>
    <submittedName>
        <fullName evidence="2">Uncharacterized protein</fullName>
    </submittedName>
</protein>